<reference evidence="2 3" key="1">
    <citation type="submission" date="2017-09" db="EMBL/GenBank/DDBJ databases">
        <title>WGS assembly of Aquilegia coerulea Goldsmith.</title>
        <authorList>
            <person name="Hodges S."/>
            <person name="Kramer E."/>
            <person name="Nordborg M."/>
            <person name="Tomkins J."/>
            <person name="Borevitz J."/>
            <person name="Derieg N."/>
            <person name="Yan J."/>
            <person name="Mihaltcheva S."/>
            <person name="Hayes R.D."/>
            <person name="Rokhsar D."/>
        </authorList>
    </citation>
    <scope>NUCLEOTIDE SEQUENCE [LARGE SCALE GENOMIC DNA]</scope>
    <source>
        <strain evidence="3">cv. Goldsmith</strain>
    </source>
</reference>
<name>A0A2G5DDJ6_AQUCA</name>
<dbReference type="InterPro" id="IPR050232">
    <property type="entry name" value="FBL13/AtMIF1-like"/>
</dbReference>
<feature type="domain" description="FBD" evidence="1">
    <location>
        <begin position="46"/>
        <end position="120"/>
    </location>
</feature>
<dbReference type="SMART" id="SM00579">
    <property type="entry name" value="FBD"/>
    <property type="match status" value="1"/>
</dbReference>
<dbReference type="AlphaFoldDB" id="A0A2G5DDJ6"/>
<dbReference type="InParanoid" id="A0A2G5DDJ6"/>
<evidence type="ECO:0000313" key="2">
    <source>
        <dbReference type="EMBL" id="PIA41544.1"/>
    </source>
</evidence>
<dbReference type="EMBL" id="KZ305039">
    <property type="protein sequence ID" value="PIA41544.1"/>
    <property type="molecule type" value="Genomic_DNA"/>
</dbReference>
<evidence type="ECO:0000259" key="1">
    <source>
        <dbReference type="SMART" id="SM00579"/>
    </source>
</evidence>
<dbReference type="Proteomes" id="UP000230069">
    <property type="component" value="Unassembled WGS sequence"/>
</dbReference>
<dbReference type="PANTHER" id="PTHR31900">
    <property type="entry name" value="F-BOX/RNI SUPERFAMILY PROTEIN-RELATED"/>
    <property type="match status" value="1"/>
</dbReference>
<dbReference type="FunCoup" id="A0A2G5DDJ6">
    <property type="interactions" value="213"/>
</dbReference>
<accession>A0A2G5DDJ6</accession>
<dbReference type="InterPro" id="IPR006566">
    <property type="entry name" value="FBD"/>
</dbReference>
<evidence type="ECO:0000313" key="3">
    <source>
        <dbReference type="Proteomes" id="UP000230069"/>
    </source>
</evidence>
<dbReference type="Pfam" id="PF08387">
    <property type="entry name" value="FBD"/>
    <property type="match status" value="1"/>
</dbReference>
<dbReference type="PANTHER" id="PTHR31900:SF30">
    <property type="entry name" value="SUPERFAMILY PROTEIN, PUTATIVE-RELATED"/>
    <property type="match status" value="1"/>
</dbReference>
<organism evidence="2 3">
    <name type="scientific">Aquilegia coerulea</name>
    <name type="common">Rocky mountain columbine</name>
    <dbReference type="NCBI Taxonomy" id="218851"/>
    <lineage>
        <taxon>Eukaryota</taxon>
        <taxon>Viridiplantae</taxon>
        <taxon>Streptophyta</taxon>
        <taxon>Embryophyta</taxon>
        <taxon>Tracheophyta</taxon>
        <taxon>Spermatophyta</taxon>
        <taxon>Magnoliopsida</taxon>
        <taxon>Ranunculales</taxon>
        <taxon>Ranunculaceae</taxon>
        <taxon>Thalictroideae</taxon>
        <taxon>Aquilegia</taxon>
    </lineage>
</organism>
<keyword evidence="3" id="KW-1185">Reference proteome</keyword>
<sequence>MYGTKDYVCAVKVLLESYPNLQTLAISVEGRNTTEYVPSQELSATDGNLKHLKTVAISSFEGSESELDLVRYILGNANAMEEMNIIYSNEFKKDVAKQTVVRDKCSKFAKVSPSAVIIFSI</sequence>
<protein>
    <recommendedName>
        <fullName evidence="1">FBD domain-containing protein</fullName>
    </recommendedName>
</protein>
<gene>
    <name evidence="2" type="ORF">AQUCO_02200166v1</name>
</gene>
<dbReference type="OrthoDB" id="594804at2759"/>
<proteinExistence type="predicted"/>